<proteinExistence type="predicted"/>
<accession>A0A1U9MDA0</accession>
<dbReference type="EMBL" id="CP015820">
    <property type="protein sequence ID" value="AQT43264.1"/>
    <property type="molecule type" value="Genomic_DNA"/>
</dbReference>
<protein>
    <submittedName>
        <fullName evidence="1">Uncharacterized protein</fullName>
    </submittedName>
</protein>
<reference evidence="1 2" key="1">
    <citation type="submission" date="2016-11" db="EMBL/GenBank/DDBJ databases">
        <title>Comparative genomics of Bartonella apis.</title>
        <authorList>
            <person name="Engel P."/>
        </authorList>
    </citation>
    <scope>NUCLEOTIDE SEQUENCE [LARGE SCALE GENOMIC DNA]</scope>
    <source>
        <strain evidence="1 2">BBC0178</strain>
    </source>
</reference>
<dbReference type="KEGG" id="bapa:BBC0178_018130"/>
<evidence type="ECO:0000313" key="1">
    <source>
        <dbReference type="EMBL" id="AQT43264.1"/>
    </source>
</evidence>
<dbReference type="Proteomes" id="UP000189660">
    <property type="component" value="Chromosome"/>
</dbReference>
<organism evidence="1 2">
    <name type="scientific">Bartonella apihabitans</name>
    <dbReference type="NCBI Taxonomy" id="2750929"/>
    <lineage>
        <taxon>Bacteria</taxon>
        <taxon>Pseudomonadati</taxon>
        <taxon>Pseudomonadota</taxon>
        <taxon>Alphaproteobacteria</taxon>
        <taxon>Hyphomicrobiales</taxon>
        <taxon>Bartonellaceae</taxon>
        <taxon>Bartonella</taxon>
    </lineage>
</organism>
<name>A0A1U9MDA0_9HYPH</name>
<sequence>MIVALQAEEIVYDRTDLSILKADPTEFHSPHSSLLPHSSDITNTVSIQGPVSGQRTLWESSVAPYNVYGFASIQTEVGLGRENNGIDGASTKDSVVTIKDRAI</sequence>
<evidence type="ECO:0000313" key="2">
    <source>
        <dbReference type="Proteomes" id="UP000189660"/>
    </source>
</evidence>
<gene>
    <name evidence="1" type="ORF">BBC0178_018130</name>
</gene>
<keyword evidence="2" id="KW-1185">Reference proteome</keyword>
<dbReference type="AlphaFoldDB" id="A0A1U9MDA0"/>